<evidence type="ECO:0000256" key="1">
    <source>
        <dbReference type="SAM" id="MobiDB-lite"/>
    </source>
</evidence>
<name>A0A9P0X9E8_PIEBR</name>
<evidence type="ECO:0000313" key="3">
    <source>
        <dbReference type="Proteomes" id="UP001152562"/>
    </source>
</evidence>
<sequence length="95" mass="11309">MGQCSQELLWCTDEVSNPETPTTPFSRTDTRRQHSTQRPCLQGYYHWTFALRTPRLHTSCFRAPHVTHDKTIEKRLPYTETTRRLKITYKKLDDP</sequence>
<dbReference type="Proteomes" id="UP001152562">
    <property type="component" value="Unassembled WGS sequence"/>
</dbReference>
<protein>
    <submittedName>
        <fullName evidence="2">Uncharacterized protein</fullName>
    </submittedName>
</protein>
<dbReference type="EMBL" id="CALOZG010000008">
    <property type="protein sequence ID" value="CAH4029441.1"/>
    <property type="molecule type" value="Genomic_DNA"/>
</dbReference>
<organism evidence="2 3">
    <name type="scientific">Pieris brassicae</name>
    <name type="common">White butterfly</name>
    <name type="synonym">Large white butterfly</name>
    <dbReference type="NCBI Taxonomy" id="7116"/>
    <lineage>
        <taxon>Eukaryota</taxon>
        <taxon>Metazoa</taxon>
        <taxon>Ecdysozoa</taxon>
        <taxon>Arthropoda</taxon>
        <taxon>Hexapoda</taxon>
        <taxon>Insecta</taxon>
        <taxon>Pterygota</taxon>
        <taxon>Neoptera</taxon>
        <taxon>Endopterygota</taxon>
        <taxon>Lepidoptera</taxon>
        <taxon>Glossata</taxon>
        <taxon>Ditrysia</taxon>
        <taxon>Papilionoidea</taxon>
        <taxon>Pieridae</taxon>
        <taxon>Pierinae</taxon>
        <taxon>Pieris</taxon>
    </lineage>
</organism>
<dbReference type="AlphaFoldDB" id="A0A9P0X9E8"/>
<reference evidence="2" key="1">
    <citation type="submission" date="2022-05" db="EMBL/GenBank/DDBJ databases">
        <authorList>
            <person name="Okamura Y."/>
        </authorList>
    </citation>
    <scope>NUCLEOTIDE SEQUENCE</scope>
</reference>
<proteinExistence type="predicted"/>
<keyword evidence="3" id="KW-1185">Reference proteome</keyword>
<evidence type="ECO:0000313" key="2">
    <source>
        <dbReference type="EMBL" id="CAH4029441.1"/>
    </source>
</evidence>
<accession>A0A9P0X9E8</accession>
<feature type="region of interest" description="Disordered" evidence="1">
    <location>
        <begin position="15"/>
        <end position="34"/>
    </location>
</feature>
<comment type="caution">
    <text evidence="2">The sequence shown here is derived from an EMBL/GenBank/DDBJ whole genome shotgun (WGS) entry which is preliminary data.</text>
</comment>
<gene>
    <name evidence="2" type="ORF">PIBRA_LOCUS6195</name>
</gene>
<feature type="compositionally biased region" description="Polar residues" evidence="1">
    <location>
        <begin position="15"/>
        <end position="27"/>
    </location>
</feature>